<organism evidence="2 3">
    <name type="scientific">Hymenochirus boettgeri</name>
    <name type="common">Congo dwarf clawed frog</name>
    <dbReference type="NCBI Taxonomy" id="247094"/>
    <lineage>
        <taxon>Eukaryota</taxon>
        <taxon>Metazoa</taxon>
        <taxon>Chordata</taxon>
        <taxon>Craniata</taxon>
        <taxon>Vertebrata</taxon>
        <taxon>Euteleostomi</taxon>
        <taxon>Amphibia</taxon>
        <taxon>Batrachia</taxon>
        <taxon>Anura</taxon>
        <taxon>Pipoidea</taxon>
        <taxon>Pipidae</taxon>
        <taxon>Pipinae</taxon>
        <taxon>Hymenochirus</taxon>
    </lineage>
</organism>
<protein>
    <submittedName>
        <fullName evidence="2">Uncharacterized protein</fullName>
    </submittedName>
</protein>
<evidence type="ECO:0000313" key="2">
    <source>
        <dbReference type="EMBL" id="KAG8441951.1"/>
    </source>
</evidence>
<dbReference type="Proteomes" id="UP000812440">
    <property type="component" value="Chromosome 6"/>
</dbReference>
<evidence type="ECO:0000313" key="3">
    <source>
        <dbReference type="Proteomes" id="UP000812440"/>
    </source>
</evidence>
<feature type="region of interest" description="Disordered" evidence="1">
    <location>
        <begin position="1"/>
        <end position="21"/>
    </location>
</feature>
<evidence type="ECO:0000256" key="1">
    <source>
        <dbReference type="SAM" id="MobiDB-lite"/>
    </source>
</evidence>
<name>A0A8T2JH78_9PIPI</name>
<reference evidence="2" key="1">
    <citation type="thesis" date="2020" institute="ProQuest LLC" country="789 East Eisenhower Parkway, Ann Arbor, MI, USA">
        <title>Comparative Genomics and Chromosome Evolution.</title>
        <authorList>
            <person name="Mudd A.B."/>
        </authorList>
    </citation>
    <scope>NUCLEOTIDE SEQUENCE</scope>
    <source>
        <strain evidence="2">Female2</strain>
        <tissue evidence="2">Blood</tissue>
    </source>
</reference>
<proteinExistence type="predicted"/>
<comment type="caution">
    <text evidence="2">The sequence shown here is derived from an EMBL/GenBank/DDBJ whole genome shotgun (WGS) entry which is preliminary data.</text>
</comment>
<sequence length="56" mass="6236">MREYGGYGSDETSEDPGGTARSVLVGVKIQRPSFPTNCWSLKDKKKSSRSALRKWS</sequence>
<accession>A0A8T2JH78</accession>
<keyword evidence="3" id="KW-1185">Reference proteome</keyword>
<dbReference type="EMBL" id="JAACNH010000005">
    <property type="protein sequence ID" value="KAG8441951.1"/>
    <property type="molecule type" value="Genomic_DNA"/>
</dbReference>
<dbReference type="AlphaFoldDB" id="A0A8T2JH78"/>
<gene>
    <name evidence="2" type="ORF">GDO86_010943</name>
</gene>